<sequence>MQAMPRCGLVFYFRSLISMSSIHLRASLLAGVAGLALVGLTACEPASTPENTSAASQSEMNENAPQSALIDRALAFTPPSVEARPVTIEQLGRTRTDNYAWLRDENWQQVMRDPSVLTPEIRTFLEAENAYYNEVMSPLSELQETIYQEMRGRIREDDSSVPSRDGDWFYYSRFRQGGQYAIYARRPADGNGEISGEEVILMDGDAQAEGLEYFRLAAFSHSPDQRYAAWAADTNGSEYYEIRIRDLETGEDIATLTDEGYGSLVWANDSRTIYWVWRDESARPKRVYRQAIDSTERELVYEEADDGYFIGVGRTGGDSWISVYTGDHTTSEIRLYDANDPAAEALLVSEREEGVEYSLTETGNGMFIRTNQDGAVDFQIMRAPVDDPRRENWEPFIEHRSGVYVSGLMGFENWLVRSERESALPRIIVRNVESGEEFAIAFEEEAYSLGMSGGYEFATDEMRFTYESPSTPRQTWDFNMATRERTLRKEQEIPSGHNPDDYTVRRINITARDGTPVPVTILHRADTPIDSSAPLLLYGYGSYGISIPAGFSIGNLSLVDRGMVYAIAHIRGGTDNGYQWYLDGKLDRKMNTFNDFVDAGRALAAQGYTSEGRMVAFGGSAGGLLVGAAMNQAPELFAGVIGAVPFVDVINTISDPTLPLTPPEWNEWGNPITDEAAYDYMLSYSPYDQVSAQDYPHLLATAGLTDPRVTYWEPAKWVARVREMRTDNGLTLLRTNMGAGHGGASGRFDSLRERAQDWAFALMVSGLADSEASVELEDAPAEDAAE</sequence>
<evidence type="ECO:0000256" key="3">
    <source>
        <dbReference type="ARBA" id="ARBA00022801"/>
    </source>
</evidence>
<comment type="similarity">
    <text evidence="1">Belongs to the peptidase S9A family.</text>
</comment>
<dbReference type="SUPFAM" id="SSF53474">
    <property type="entry name" value="alpha/beta-Hydrolases"/>
    <property type="match status" value="1"/>
</dbReference>
<dbReference type="Pfam" id="PF02897">
    <property type="entry name" value="Peptidase_S9_N"/>
    <property type="match status" value="1"/>
</dbReference>
<dbReference type="InterPro" id="IPR029058">
    <property type="entry name" value="AB_hydrolase_fold"/>
</dbReference>
<keyword evidence="6" id="KW-1185">Reference proteome</keyword>
<dbReference type="KEGG" id="gak:X907_2109"/>
<dbReference type="Pfam" id="PF00326">
    <property type="entry name" value="Peptidase_S9"/>
    <property type="match status" value="1"/>
</dbReference>
<dbReference type="SUPFAM" id="SSF50993">
    <property type="entry name" value="Peptidase/esterase 'gauge' domain"/>
    <property type="match status" value="1"/>
</dbReference>
<organism evidence="5 6">
    <name type="scientific">Glycocaulis alkaliphilus</name>
    <dbReference type="NCBI Taxonomy" id="1434191"/>
    <lineage>
        <taxon>Bacteria</taxon>
        <taxon>Pseudomonadati</taxon>
        <taxon>Pseudomonadota</taxon>
        <taxon>Alphaproteobacteria</taxon>
        <taxon>Maricaulales</taxon>
        <taxon>Maricaulaceae</taxon>
        <taxon>Glycocaulis</taxon>
    </lineage>
</organism>
<accession>A0A3T0EBE0</accession>
<keyword evidence="3" id="KW-0378">Hydrolase</keyword>
<dbReference type="PANTHER" id="PTHR11757:SF19">
    <property type="entry name" value="PROLYL ENDOPEPTIDASE-LIKE"/>
    <property type="match status" value="1"/>
</dbReference>
<evidence type="ECO:0000256" key="4">
    <source>
        <dbReference type="ARBA" id="ARBA00022825"/>
    </source>
</evidence>
<evidence type="ECO:0000256" key="2">
    <source>
        <dbReference type="ARBA" id="ARBA00022670"/>
    </source>
</evidence>
<gene>
    <name evidence="5" type="ORF">X907_2109</name>
</gene>
<dbReference type="InterPro" id="IPR002470">
    <property type="entry name" value="Peptidase_S9A"/>
</dbReference>
<keyword evidence="2" id="KW-0645">Protease</keyword>
<dbReference type="GO" id="GO:0006508">
    <property type="term" value="P:proteolysis"/>
    <property type="evidence" value="ECO:0007669"/>
    <property type="project" value="UniProtKB-KW"/>
</dbReference>
<protein>
    <submittedName>
        <fullName evidence="5">Oligopeptidase B</fullName>
    </submittedName>
</protein>
<dbReference type="InterPro" id="IPR051543">
    <property type="entry name" value="Serine_Peptidase_S9A"/>
</dbReference>
<proteinExistence type="inferred from homology"/>
<evidence type="ECO:0000313" key="5">
    <source>
        <dbReference type="EMBL" id="AZU04632.1"/>
    </source>
</evidence>
<dbReference type="InterPro" id="IPR001375">
    <property type="entry name" value="Peptidase_S9_cat"/>
</dbReference>
<keyword evidence="4" id="KW-0720">Serine protease</keyword>
<dbReference type="Gene3D" id="2.130.10.120">
    <property type="entry name" value="Prolyl oligopeptidase, N-terminal domain"/>
    <property type="match status" value="1"/>
</dbReference>
<dbReference type="Gene3D" id="3.40.50.1820">
    <property type="entry name" value="alpha/beta hydrolase"/>
    <property type="match status" value="1"/>
</dbReference>
<dbReference type="PROSITE" id="PS00708">
    <property type="entry name" value="PRO_ENDOPEP_SER"/>
    <property type="match status" value="1"/>
</dbReference>
<name>A0A3T0EBE0_9PROT</name>
<evidence type="ECO:0000256" key="1">
    <source>
        <dbReference type="ARBA" id="ARBA00005228"/>
    </source>
</evidence>
<dbReference type="EMBL" id="CP018911">
    <property type="protein sequence ID" value="AZU04632.1"/>
    <property type="molecule type" value="Genomic_DNA"/>
</dbReference>
<dbReference type="PRINTS" id="PR00862">
    <property type="entry name" value="PROLIGOPTASE"/>
</dbReference>
<dbReference type="InterPro" id="IPR002471">
    <property type="entry name" value="Pept_S9_AS"/>
</dbReference>
<evidence type="ECO:0000313" key="6">
    <source>
        <dbReference type="Proteomes" id="UP000286954"/>
    </source>
</evidence>
<dbReference type="GO" id="GO:0004252">
    <property type="term" value="F:serine-type endopeptidase activity"/>
    <property type="evidence" value="ECO:0007669"/>
    <property type="project" value="InterPro"/>
</dbReference>
<dbReference type="Proteomes" id="UP000286954">
    <property type="component" value="Chromosome"/>
</dbReference>
<dbReference type="PANTHER" id="PTHR11757">
    <property type="entry name" value="PROTEASE FAMILY S9A OLIGOPEPTIDASE"/>
    <property type="match status" value="1"/>
</dbReference>
<dbReference type="InterPro" id="IPR023302">
    <property type="entry name" value="Pept_S9A_N"/>
</dbReference>
<reference evidence="5 6" key="1">
    <citation type="submission" date="2016-12" db="EMBL/GenBank/DDBJ databases">
        <title>The genome of dimorphic prosthecate Glycocaulis alkaliphilus 6b-8t, isolated from crude oil dictates its adaptability in petroleum environments.</title>
        <authorList>
            <person name="Wu X.-L."/>
            <person name="Geng S."/>
        </authorList>
    </citation>
    <scope>NUCLEOTIDE SEQUENCE [LARGE SCALE GENOMIC DNA]</scope>
    <source>
        <strain evidence="5 6">6B-8</strain>
    </source>
</reference>
<dbReference type="AlphaFoldDB" id="A0A3T0EBE0"/>